<accession>A0A5C6A4J7</accession>
<keyword evidence="2" id="KW-1185">Reference proteome</keyword>
<dbReference type="GO" id="GO:0006508">
    <property type="term" value="P:proteolysis"/>
    <property type="evidence" value="ECO:0007669"/>
    <property type="project" value="InterPro"/>
</dbReference>
<evidence type="ECO:0000313" key="1">
    <source>
        <dbReference type="EMBL" id="TWT94031.1"/>
    </source>
</evidence>
<dbReference type="Pfam" id="PF13650">
    <property type="entry name" value="Asp_protease_2"/>
    <property type="match status" value="1"/>
</dbReference>
<dbReference type="RefSeq" id="WP_146446437.1">
    <property type="nucleotide sequence ID" value="NZ_SJPR01000007.1"/>
</dbReference>
<gene>
    <name evidence="1" type="ORF">Pla108_37420</name>
</gene>
<evidence type="ECO:0008006" key="3">
    <source>
        <dbReference type="Google" id="ProtNLM"/>
    </source>
</evidence>
<dbReference type="OrthoDB" id="664884at2"/>
<dbReference type="GO" id="GO:0004190">
    <property type="term" value="F:aspartic-type endopeptidase activity"/>
    <property type="evidence" value="ECO:0007669"/>
    <property type="project" value="InterPro"/>
</dbReference>
<dbReference type="Proteomes" id="UP000317421">
    <property type="component" value="Unassembled WGS sequence"/>
</dbReference>
<reference evidence="1 2" key="1">
    <citation type="submission" date="2019-02" db="EMBL/GenBank/DDBJ databases">
        <title>Deep-cultivation of Planctomycetes and their phenomic and genomic characterization uncovers novel biology.</title>
        <authorList>
            <person name="Wiegand S."/>
            <person name="Jogler M."/>
            <person name="Boedeker C."/>
            <person name="Pinto D."/>
            <person name="Vollmers J."/>
            <person name="Rivas-Marin E."/>
            <person name="Kohn T."/>
            <person name="Peeters S.H."/>
            <person name="Heuer A."/>
            <person name="Rast P."/>
            <person name="Oberbeckmann S."/>
            <person name="Bunk B."/>
            <person name="Jeske O."/>
            <person name="Meyerdierks A."/>
            <person name="Storesund J.E."/>
            <person name="Kallscheuer N."/>
            <person name="Luecker S."/>
            <person name="Lage O.M."/>
            <person name="Pohl T."/>
            <person name="Merkel B.J."/>
            <person name="Hornburger P."/>
            <person name="Mueller R.-W."/>
            <person name="Bruemmer F."/>
            <person name="Labrenz M."/>
            <person name="Spormann A.M."/>
            <person name="Op Den Camp H."/>
            <person name="Overmann J."/>
            <person name="Amann R."/>
            <person name="Jetten M.S.M."/>
            <person name="Mascher T."/>
            <person name="Medema M.H."/>
            <person name="Devos D.P."/>
            <person name="Kaster A.-K."/>
            <person name="Ovreas L."/>
            <person name="Rohde M."/>
            <person name="Galperin M.Y."/>
            <person name="Jogler C."/>
        </authorList>
    </citation>
    <scope>NUCLEOTIDE SEQUENCE [LARGE SCALE GENOMIC DNA]</scope>
    <source>
        <strain evidence="1 2">Pla108</strain>
    </source>
</reference>
<dbReference type="PROSITE" id="PS00141">
    <property type="entry name" value="ASP_PROTEASE"/>
    <property type="match status" value="1"/>
</dbReference>
<comment type="caution">
    <text evidence="1">The sequence shown here is derived from an EMBL/GenBank/DDBJ whole genome shotgun (WGS) entry which is preliminary data.</text>
</comment>
<evidence type="ECO:0000313" key="2">
    <source>
        <dbReference type="Proteomes" id="UP000317421"/>
    </source>
</evidence>
<dbReference type="Gene3D" id="2.40.70.10">
    <property type="entry name" value="Acid Proteases"/>
    <property type="match status" value="1"/>
</dbReference>
<name>A0A5C6A4J7_9BACT</name>
<dbReference type="EMBL" id="SJPR01000007">
    <property type="protein sequence ID" value="TWT94031.1"/>
    <property type="molecule type" value="Genomic_DNA"/>
</dbReference>
<organism evidence="1 2">
    <name type="scientific">Botrimarina colliarenosi</name>
    <dbReference type="NCBI Taxonomy" id="2528001"/>
    <lineage>
        <taxon>Bacteria</taxon>
        <taxon>Pseudomonadati</taxon>
        <taxon>Planctomycetota</taxon>
        <taxon>Planctomycetia</taxon>
        <taxon>Pirellulales</taxon>
        <taxon>Lacipirellulaceae</taxon>
        <taxon>Botrimarina</taxon>
    </lineage>
</organism>
<dbReference type="SUPFAM" id="SSF50630">
    <property type="entry name" value="Acid proteases"/>
    <property type="match status" value="1"/>
</dbReference>
<sequence>MGRIVAQITVGNFAFPEQRFECAAMVDTGASHLTLPNSWKDKLGSFPINRNETLHMANQSTIAGQVCGPVKIEIEGFEAIASEVLFIEMDEADGGYEPLLGYIPLEQSKAAVDMLGHRLVPVKHLDLK</sequence>
<protein>
    <recommendedName>
        <fullName evidence="3">Retroviral aspartyl protease</fullName>
    </recommendedName>
</protein>
<dbReference type="InterPro" id="IPR021109">
    <property type="entry name" value="Peptidase_aspartic_dom_sf"/>
</dbReference>
<proteinExistence type="predicted"/>
<dbReference type="AlphaFoldDB" id="A0A5C6A4J7"/>
<dbReference type="InterPro" id="IPR001969">
    <property type="entry name" value="Aspartic_peptidase_AS"/>
</dbReference>